<dbReference type="InterPro" id="IPR023214">
    <property type="entry name" value="HAD_sf"/>
</dbReference>
<dbReference type="InterPro" id="IPR010237">
    <property type="entry name" value="Pyr-5-nucltdase"/>
</dbReference>
<comment type="caution">
    <text evidence="2">The sequence shown here is derived from an EMBL/GenBank/DDBJ whole genome shotgun (WGS) entry which is preliminary data.</text>
</comment>
<evidence type="ECO:0000256" key="1">
    <source>
        <dbReference type="SAM" id="MobiDB-lite"/>
    </source>
</evidence>
<dbReference type="NCBIfam" id="TIGR01509">
    <property type="entry name" value="HAD-SF-IA-v3"/>
    <property type="match status" value="1"/>
</dbReference>
<dbReference type="RefSeq" id="WP_347287255.1">
    <property type="nucleotide sequence ID" value="NZ_JAUZQE010000025.1"/>
</dbReference>
<dbReference type="Gene3D" id="1.10.150.450">
    <property type="match status" value="1"/>
</dbReference>
<dbReference type="Proteomes" id="UP001232156">
    <property type="component" value="Unassembled WGS sequence"/>
</dbReference>
<reference evidence="2 3" key="1">
    <citation type="submission" date="2023-08" db="EMBL/GenBank/DDBJ databases">
        <title>Alcaligenaceae gen. nov., a novel taxon isolated from the sludge of Yixing Pesticide Factory.</title>
        <authorList>
            <person name="Ruan L."/>
        </authorList>
    </citation>
    <scope>NUCLEOTIDE SEQUENCE [LARGE SCALE GENOMIC DNA]</scope>
    <source>
        <strain evidence="2 3">LG-2</strain>
    </source>
</reference>
<dbReference type="SFLD" id="SFLDS00003">
    <property type="entry name" value="Haloacid_Dehalogenase"/>
    <property type="match status" value="1"/>
</dbReference>
<dbReference type="NCBIfam" id="TIGR01993">
    <property type="entry name" value="Pyr-5-nucltdase"/>
    <property type="match status" value="1"/>
</dbReference>
<protein>
    <submittedName>
        <fullName evidence="2">Pyrimidine 5'-nucleotidase</fullName>
    </submittedName>
</protein>
<keyword evidence="3" id="KW-1185">Reference proteome</keyword>
<dbReference type="InterPro" id="IPR006439">
    <property type="entry name" value="HAD-SF_hydro_IA"/>
</dbReference>
<evidence type="ECO:0000313" key="2">
    <source>
        <dbReference type="EMBL" id="MDR4126453.1"/>
    </source>
</evidence>
<dbReference type="Gene3D" id="3.40.50.1000">
    <property type="entry name" value="HAD superfamily/HAD-like"/>
    <property type="match status" value="1"/>
</dbReference>
<gene>
    <name evidence="2" type="ORF">Q8947_10730</name>
</gene>
<dbReference type="SUPFAM" id="SSF56784">
    <property type="entry name" value="HAD-like"/>
    <property type="match status" value="1"/>
</dbReference>
<feature type="compositionally biased region" description="Low complexity" evidence="1">
    <location>
        <begin position="1"/>
        <end position="18"/>
    </location>
</feature>
<dbReference type="SFLD" id="SFLDG01132">
    <property type="entry name" value="C1.5.3:_5'-Nucleotidase_Like"/>
    <property type="match status" value="1"/>
</dbReference>
<proteinExistence type="predicted"/>
<sequence>MVHSRIPQRAPAARGPAAPDKRGNRARRSLRRPAGRPGPHETVWLFDLDNTLHDSSHRIFKAIDGAMSDAMMRLLNVDRERADALRLEYWRRYGATAIGLERHHGIAASDFLQACHDFDVTPLLRAERGLAGMLARLPGRKIVLTNAPYSYACKVLHALGITQEFEAIWAIDHMRLQGRLRCKPSVAMMRQLLARLRVPAHQVVLVDDTLANLRSARQVGMRTVLSHHPGTPHNARHHGRSPYVDMWVNRVGALLANGHSRVRY</sequence>
<dbReference type="PANTHER" id="PTHR12725">
    <property type="entry name" value="HALOACID DEHALOGENASE-LIKE HYDROLASE"/>
    <property type="match status" value="1"/>
</dbReference>
<dbReference type="InterPro" id="IPR036412">
    <property type="entry name" value="HAD-like_sf"/>
</dbReference>
<dbReference type="PANTHER" id="PTHR12725:SF117">
    <property type="entry name" value="HALOACID DEHALOGENASE-LIKE HYDROLASE"/>
    <property type="match status" value="1"/>
</dbReference>
<dbReference type="Pfam" id="PF00702">
    <property type="entry name" value="Hydrolase"/>
    <property type="match status" value="1"/>
</dbReference>
<name>A0ABU1D7P0_9BURK</name>
<dbReference type="SFLD" id="SFLDG01129">
    <property type="entry name" value="C1.5:_HAD__Beta-PGM__Phosphata"/>
    <property type="match status" value="1"/>
</dbReference>
<evidence type="ECO:0000313" key="3">
    <source>
        <dbReference type="Proteomes" id="UP001232156"/>
    </source>
</evidence>
<feature type="compositionally biased region" description="Basic residues" evidence="1">
    <location>
        <begin position="24"/>
        <end position="34"/>
    </location>
</feature>
<accession>A0ABU1D7P0</accession>
<organism evidence="2 3">
    <name type="scientific">Yanghanlia caeni</name>
    <dbReference type="NCBI Taxonomy" id="3064283"/>
    <lineage>
        <taxon>Bacteria</taxon>
        <taxon>Pseudomonadati</taxon>
        <taxon>Pseudomonadota</taxon>
        <taxon>Betaproteobacteria</taxon>
        <taxon>Burkholderiales</taxon>
        <taxon>Alcaligenaceae</taxon>
        <taxon>Yanghanlia</taxon>
    </lineage>
</organism>
<feature type="region of interest" description="Disordered" evidence="1">
    <location>
        <begin position="1"/>
        <end position="37"/>
    </location>
</feature>
<dbReference type="EMBL" id="JAUZQE010000025">
    <property type="protein sequence ID" value="MDR4126453.1"/>
    <property type="molecule type" value="Genomic_DNA"/>
</dbReference>